<keyword evidence="1" id="KW-0472">Membrane</keyword>
<keyword evidence="1" id="KW-1133">Transmembrane helix</keyword>
<dbReference type="Proteomes" id="UP000694941">
    <property type="component" value="Unplaced"/>
</dbReference>
<keyword evidence="2" id="KW-1185">Reference proteome</keyword>
<gene>
    <name evidence="3" type="primary">LOC111085999</name>
</gene>
<proteinExistence type="predicted"/>
<feature type="transmembrane region" description="Helical" evidence="1">
    <location>
        <begin position="126"/>
        <end position="144"/>
    </location>
</feature>
<keyword evidence="1" id="KW-0812">Transmembrane</keyword>
<protein>
    <submittedName>
        <fullName evidence="3">Uncharacterized protein LOC111085999</fullName>
    </submittedName>
</protein>
<evidence type="ECO:0000313" key="2">
    <source>
        <dbReference type="Proteomes" id="UP000694941"/>
    </source>
</evidence>
<evidence type="ECO:0000256" key="1">
    <source>
        <dbReference type="SAM" id="Phobius"/>
    </source>
</evidence>
<dbReference type="RefSeq" id="XP_022242877.1">
    <property type="nucleotide sequence ID" value="XM_022387169.1"/>
</dbReference>
<feature type="transmembrane region" description="Helical" evidence="1">
    <location>
        <begin position="12"/>
        <end position="32"/>
    </location>
</feature>
<evidence type="ECO:0000313" key="3">
    <source>
        <dbReference type="RefSeq" id="XP_022242877.1"/>
    </source>
</evidence>
<name>A0ABM1SGX2_LIMPO</name>
<reference evidence="3" key="1">
    <citation type="submission" date="2025-08" db="UniProtKB">
        <authorList>
            <consortium name="RefSeq"/>
        </authorList>
    </citation>
    <scope>IDENTIFICATION</scope>
    <source>
        <tissue evidence="3">Muscle</tissue>
    </source>
</reference>
<organism evidence="2 3">
    <name type="scientific">Limulus polyphemus</name>
    <name type="common">Atlantic horseshoe crab</name>
    <dbReference type="NCBI Taxonomy" id="6850"/>
    <lineage>
        <taxon>Eukaryota</taxon>
        <taxon>Metazoa</taxon>
        <taxon>Ecdysozoa</taxon>
        <taxon>Arthropoda</taxon>
        <taxon>Chelicerata</taxon>
        <taxon>Merostomata</taxon>
        <taxon>Xiphosura</taxon>
        <taxon>Limulidae</taxon>
        <taxon>Limulus</taxon>
    </lineage>
</organism>
<sequence>MSSKQTTKNLYDYSVIGHQLGIFAVCGVLGLYPKNISEGGAFDILTQSVIRVISSLGINKYYPFPRTTKEQKHNLVRQKMKRHLGEAAESREYKLIANASRSEDLCYSSGVEEGTNFFQTSVTKKVLSLFIMMYIPMLPFLALINNSI</sequence>
<accession>A0ABM1SGX2</accession>
<dbReference type="GeneID" id="111085999"/>